<feature type="region of interest" description="Disordered" evidence="1">
    <location>
        <begin position="58"/>
        <end position="94"/>
    </location>
</feature>
<dbReference type="AlphaFoldDB" id="A0A4Y9XR90"/>
<dbReference type="Proteomes" id="UP000298390">
    <property type="component" value="Unassembled WGS sequence"/>
</dbReference>
<feature type="region of interest" description="Disordered" evidence="1">
    <location>
        <begin position="111"/>
        <end position="141"/>
    </location>
</feature>
<sequence length="177" mass="19883">MFDWWFNNHDTARRNHPSAPTRDGDSQRSAGGSNRGMEGEGAQVFAYACRHVHRPREAFDIPNNGRKAHEHQDDGPDSHPEHAAAHRADLHRGSNAGRIARVAWMDRAQDRLPENEPEEAVESVYAHSGDRHEEPKPDNGRYPLRAAQVVAVQAGENAVKPFVFVMADEGLIMQWTH</sequence>
<dbReference type="EMBL" id="SEKV01000950">
    <property type="protein sequence ID" value="TFY52596.1"/>
    <property type="molecule type" value="Genomic_DNA"/>
</dbReference>
<evidence type="ECO:0000313" key="3">
    <source>
        <dbReference type="Proteomes" id="UP000298390"/>
    </source>
</evidence>
<evidence type="ECO:0000256" key="1">
    <source>
        <dbReference type="SAM" id="MobiDB-lite"/>
    </source>
</evidence>
<comment type="caution">
    <text evidence="2">The sequence shown here is derived from an EMBL/GenBank/DDBJ whole genome shotgun (WGS) entry which is preliminary data.</text>
</comment>
<reference evidence="2 3" key="1">
    <citation type="submission" date="2019-01" db="EMBL/GenBank/DDBJ databases">
        <title>Genome sequencing of the rare red list fungi Fomitopsis rosea.</title>
        <authorList>
            <person name="Buettner E."/>
            <person name="Kellner H."/>
        </authorList>
    </citation>
    <scope>NUCLEOTIDE SEQUENCE [LARGE SCALE GENOMIC DNA]</scope>
    <source>
        <strain evidence="2 3">DSM 105464</strain>
    </source>
</reference>
<evidence type="ECO:0000313" key="2">
    <source>
        <dbReference type="EMBL" id="TFY52596.1"/>
    </source>
</evidence>
<organism evidence="2 3">
    <name type="scientific">Rhodofomes roseus</name>
    <dbReference type="NCBI Taxonomy" id="34475"/>
    <lineage>
        <taxon>Eukaryota</taxon>
        <taxon>Fungi</taxon>
        <taxon>Dikarya</taxon>
        <taxon>Basidiomycota</taxon>
        <taxon>Agaricomycotina</taxon>
        <taxon>Agaricomycetes</taxon>
        <taxon>Polyporales</taxon>
        <taxon>Rhodofomes</taxon>
    </lineage>
</organism>
<feature type="compositionally biased region" description="Basic and acidic residues" evidence="1">
    <location>
        <begin position="70"/>
        <end position="92"/>
    </location>
</feature>
<name>A0A4Y9XR90_9APHY</name>
<feature type="compositionally biased region" description="Basic and acidic residues" evidence="1">
    <location>
        <begin position="128"/>
        <end position="139"/>
    </location>
</feature>
<gene>
    <name evidence="2" type="ORF">EVJ58_g9923</name>
</gene>
<proteinExistence type="predicted"/>
<accession>A0A4Y9XR90</accession>
<protein>
    <submittedName>
        <fullName evidence="2">Uncharacterized protein</fullName>
    </submittedName>
</protein>
<feature type="region of interest" description="Disordered" evidence="1">
    <location>
        <begin position="7"/>
        <end position="38"/>
    </location>
</feature>